<name>A0A2R6XYL4_9BACL</name>
<dbReference type="PANTHER" id="PTHR10513">
    <property type="entry name" value="DEOXYNUCLEOSIDE KINASE"/>
    <property type="match status" value="1"/>
</dbReference>
<feature type="domain" description="Deoxynucleoside kinase" evidence="3">
    <location>
        <begin position="5"/>
        <end position="207"/>
    </location>
</feature>
<dbReference type="EMBL" id="PEBX01000103">
    <property type="protein sequence ID" value="PTQ55524.1"/>
    <property type="molecule type" value="Genomic_DNA"/>
</dbReference>
<organism evidence="4 5">
    <name type="scientific">Candidatus Carbonibacillus altaicus</name>
    <dbReference type="NCBI Taxonomy" id="2163959"/>
    <lineage>
        <taxon>Bacteria</taxon>
        <taxon>Bacillati</taxon>
        <taxon>Bacillota</taxon>
        <taxon>Bacilli</taxon>
        <taxon>Bacillales</taxon>
        <taxon>Candidatus Carbonibacillus</taxon>
    </lineage>
</organism>
<dbReference type="InterPro" id="IPR027417">
    <property type="entry name" value="P-loop_NTPase"/>
</dbReference>
<evidence type="ECO:0000313" key="4">
    <source>
        <dbReference type="EMBL" id="PTQ55524.1"/>
    </source>
</evidence>
<keyword evidence="4" id="KW-0418">Kinase</keyword>
<feature type="active site" description="Proton acceptor" evidence="1">
    <location>
        <position position="82"/>
    </location>
</feature>
<dbReference type="InterPro" id="IPR031314">
    <property type="entry name" value="DNK_dom"/>
</dbReference>
<dbReference type="Pfam" id="PF01712">
    <property type="entry name" value="dNK"/>
    <property type="match status" value="1"/>
</dbReference>
<dbReference type="AlphaFoldDB" id="A0A2R6XYL4"/>
<keyword evidence="2" id="KW-0067">ATP-binding</keyword>
<evidence type="ECO:0000256" key="1">
    <source>
        <dbReference type="PIRSR" id="PIRSR000705-1"/>
    </source>
</evidence>
<evidence type="ECO:0000259" key="3">
    <source>
        <dbReference type="Pfam" id="PF01712"/>
    </source>
</evidence>
<dbReference type="SUPFAM" id="SSF52540">
    <property type="entry name" value="P-loop containing nucleoside triphosphate hydrolases"/>
    <property type="match status" value="1"/>
</dbReference>
<feature type="binding site" evidence="2">
    <location>
        <begin position="134"/>
        <end position="138"/>
    </location>
    <ligand>
        <name>ATP</name>
        <dbReference type="ChEBI" id="CHEBI:30616"/>
    </ligand>
</feature>
<dbReference type="Proteomes" id="UP000244338">
    <property type="component" value="Unassembled WGS sequence"/>
</dbReference>
<protein>
    <submittedName>
        <fullName evidence="4">Deoxyadenosine kinase</fullName>
    </submittedName>
</protein>
<reference evidence="5" key="1">
    <citation type="journal article" date="2018" name="Sci. Rep.">
        <title>Lignite coal burning seam in the remote Altai Mountains harbors a hydrogen-driven thermophilic microbial community.</title>
        <authorList>
            <person name="Kadnikov V.V."/>
            <person name="Mardanov A.V."/>
            <person name="Ivasenko D.A."/>
            <person name="Antsiferov D.V."/>
            <person name="Beletsky A.V."/>
            <person name="Karnachuk O.V."/>
            <person name="Ravin N.V."/>
        </authorList>
    </citation>
    <scope>NUCLEOTIDE SEQUENCE [LARGE SCALE GENOMIC DNA]</scope>
</reference>
<gene>
    <name evidence="4" type="ORF">BSOLF_1922</name>
</gene>
<dbReference type="GO" id="GO:0005737">
    <property type="term" value="C:cytoplasm"/>
    <property type="evidence" value="ECO:0007669"/>
    <property type="project" value="TreeGrafter"/>
</dbReference>
<proteinExistence type="predicted"/>
<sequence length="214" mass="24800">MVRWIAVEGPIGAGKTTLARALADHLGFTCMLENVQEHPFLTQFYENPKRWALHTESFFLIDRYEQLRAYQKDMEESGVVSDYHILKNLIFAEATLDPETYKVYRQMVHTLTSTLPRPAMIVYIRASLPTLLERIKKRGRPFEQAIDPNYLALIAARYEHLFFEGAAPSEWYAEFERPQTIYTIDGDAIDFVADAASLQNLLNTIQERFYALTR</sequence>
<keyword evidence="4" id="KW-0808">Transferase</keyword>
<dbReference type="Gene3D" id="3.40.50.300">
    <property type="entry name" value="P-loop containing nucleotide triphosphate hydrolases"/>
    <property type="match status" value="1"/>
</dbReference>
<dbReference type="PANTHER" id="PTHR10513:SF46">
    <property type="entry name" value="DEOXYGUANOSINE KINASE"/>
    <property type="match status" value="1"/>
</dbReference>
<dbReference type="GO" id="GO:0005524">
    <property type="term" value="F:ATP binding"/>
    <property type="evidence" value="ECO:0007669"/>
    <property type="project" value="UniProtKB-KW"/>
</dbReference>
<dbReference type="GO" id="GO:0019136">
    <property type="term" value="F:deoxynucleoside kinase activity"/>
    <property type="evidence" value="ECO:0007669"/>
    <property type="project" value="InterPro"/>
</dbReference>
<evidence type="ECO:0000313" key="5">
    <source>
        <dbReference type="Proteomes" id="UP000244338"/>
    </source>
</evidence>
<accession>A0A2R6XYL4</accession>
<feature type="binding site" evidence="2">
    <location>
        <begin position="9"/>
        <end position="17"/>
    </location>
    <ligand>
        <name>ATP</name>
        <dbReference type="ChEBI" id="CHEBI:30616"/>
    </ligand>
</feature>
<dbReference type="PIRSF" id="PIRSF000705">
    <property type="entry name" value="DNK"/>
    <property type="match status" value="1"/>
</dbReference>
<evidence type="ECO:0000256" key="2">
    <source>
        <dbReference type="PIRSR" id="PIRSR000705-3"/>
    </source>
</evidence>
<dbReference type="InterPro" id="IPR002624">
    <property type="entry name" value="DCK/DGK"/>
</dbReference>
<comment type="caution">
    <text evidence="4">The sequence shown here is derived from an EMBL/GenBank/DDBJ whole genome shotgun (WGS) entry which is preliminary data.</text>
</comment>
<dbReference type="CDD" id="cd01673">
    <property type="entry name" value="dNK"/>
    <property type="match status" value="1"/>
</dbReference>
<dbReference type="InterPro" id="IPR050566">
    <property type="entry name" value="Deoxyribonucleoside_kinase"/>
</dbReference>
<keyword evidence="2" id="KW-0547">Nucleotide-binding</keyword>